<keyword evidence="2" id="KW-1185">Reference proteome</keyword>
<sequence>MMEKLTRADLLSLEQYSIERKAFREKVMAHKADRKIHIGPNATLYFEDRLTMQYQIQEMLRIEKIFESAGINEELESYNPLIPDGSNWKATFMVEFSDVEERKVQLGRLIGIERHTWVQVAGFDKVYAIANEDLERETEEKTSAVHFTRFELTPVMVASVQEGAAIQMGIEHPNYAYSVTLGEASRASLAADLG</sequence>
<dbReference type="InterPro" id="IPR021890">
    <property type="entry name" value="DUF3501"/>
</dbReference>
<evidence type="ECO:0000313" key="1">
    <source>
        <dbReference type="EMBL" id="UJS25388.1"/>
    </source>
</evidence>
<protein>
    <submittedName>
        <fullName evidence="1">DUF3501 family protein</fullName>
    </submittedName>
</protein>
<name>A0ABY3T4F0_9GAMM</name>
<proteinExistence type="predicted"/>
<accession>A0ABY3T4F0</accession>
<organism evidence="1 2">
    <name type="scientific">Thiothrix winogradskyi</name>
    <dbReference type="NCBI Taxonomy" id="96472"/>
    <lineage>
        <taxon>Bacteria</taxon>
        <taxon>Pseudomonadati</taxon>
        <taxon>Pseudomonadota</taxon>
        <taxon>Gammaproteobacteria</taxon>
        <taxon>Thiotrichales</taxon>
        <taxon>Thiotrichaceae</taxon>
        <taxon>Thiothrix</taxon>
    </lineage>
</organism>
<dbReference type="RefSeq" id="WP_236500434.1">
    <property type="nucleotide sequence ID" value="NZ_CP091244.1"/>
</dbReference>
<dbReference type="EMBL" id="CP091244">
    <property type="protein sequence ID" value="UJS25388.1"/>
    <property type="molecule type" value="Genomic_DNA"/>
</dbReference>
<reference evidence="1" key="1">
    <citation type="journal article" date="2022" name="Microorganisms">
        <title>Two New Species of Filamentous Sulfur Bacteria of the Genus Thiothrix, Thiothrix winogradskyi sp. nov. and 'Candidatus Thiothrix sulfatifontis' sp. nov.</title>
        <authorList>
            <person name="Ravin N.V."/>
            <person name="Rossetti S."/>
            <person name="Beletsky A.V."/>
            <person name="Kadnikov V.V."/>
            <person name="Rudenko T.S."/>
            <person name="Smolyakov D.D."/>
            <person name="Moskvitina M.I."/>
            <person name="Gureeva M.V."/>
            <person name="Mardanov A.V."/>
            <person name="Grabovich M.Y."/>
        </authorList>
    </citation>
    <scope>NUCLEOTIDE SEQUENCE</scope>
    <source>
        <strain evidence="1">CT3</strain>
    </source>
</reference>
<gene>
    <name evidence="1" type="ORF">L2Y54_04925</name>
</gene>
<evidence type="ECO:0000313" key="2">
    <source>
        <dbReference type="Proteomes" id="UP001054801"/>
    </source>
</evidence>
<dbReference type="Pfam" id="PF12007">
    <property type="entry name" value="DUF3501"/>
    <property type="match status" value="1"/>
</dbReference>
<dbReference type="Proteomes" id="UP001054801">
    <property type="component" value="Chromosome"/>
</dbReference>